<gene>
    <name evidence="1" type="ORF">GMST_21170</name>
</gene>
<accession>A0A6V8MIJ4</accession>
<reference evidence="2" key="1">
    <citation type="submission" date="2020-06" db="EMBL/GenBank/DDBJ databases">
        <title>Draft genomic sequence of Geomonas sp. Red330.</title>
        <authorList>
            <person name="Itoh H."/>
            <person name="Zhenxing X."/>
            <person name="Ushijima N."/>
            <person name="Masuda Y."/>
            <person name="Shiratori Y."/>
            <person name="Senoo K."/>
        </authorList>
    </citation>
    <scope>NUCLEOTIDE SEQUENCE [LARGE SCALE GENOMIC DNA]</scope>
    <source>
        <strain evidence="2">Red330</strain>
    </source>
</reference>
<proteinExistence type="predicted"/>
<sequence length="53" mass="5440">MKHASTPSKLCAVKNDRVAAQMSSNPIACCTKCGATAHDPASLCSPVPINESP</sequence>
<dbReference type="EMBL" id="BLXX01000005">
    <property type="protein sequence ID" value="GFO59792.1"/>
    <property type="molecule type" value="Genomic_DNA"/>
</dbReference>
<dbReference type="AlphaFoldDB" id="A0A6V8MIJ4"/>
<organism evidence="1 2">
    <name type="scientific">Geomonas silvestris</name>
    <dbReference type="NCBI Taxonomy" id="2740184"/>
    <lineage>
        <taxon>Bacteria</taxon>
        <taxon>Pseudomonadati</taxon>
        <taxon>Thermodesulfobacteriota</taxon>
        <taxon>Desulfuromonadia</taxon>
        <taxon>Geobacterales</taxon>
        <taxon>Geobacteraceae</taxon>
        <taxon>Geomonas</taxon>
    </lineage>
</organism>
<keyword evidence="2" id="KW-1185">Reference proteome</keyword>
<dbReference type="Proteomes" id="UP000556026">
    <property type="component" value="Unassembled WGS sequence"/>
</dbReference>
<evidence type="ECO:0000313" key="2">
    <source>
        <dbReference type="Proteomes" id="UP000556026"/>
    </source>
</evidence>
<protein>
    <submittedName>
        <fullName evidence="1">Uncharacterized protein</fullName>
    </submittedName>
</protein>
<comment type="caution">
    <text evidence="1">The sequence shown here is derived from an EMBL/GenBank/DDBJ whole genome shotgun (WGS) entry which is preliminary data.</text>
</comment>
<evidence type="ECO:0000313" key="1">
    <source>
        <dbReference type="EMBL" id="GFO59792.1"/>
    </source>
</evidence>
<name>A0A6V8MIJ4_9BACT</name>